<sequence length="295" mass="33499">MATPADAPEILTAEGNPRSHDTPWYNKEEPEVSAAARKLLREWSEVKDDNIVGRVMALRDKAWNVFPFPCIGQYRFLDLVLPTLPIYTDLLTLLKNPSTNFLDLGCCLGQELRQLALDGVSPSQLYGSDLSAQYLELGYELFGDHEKFSKATFIAADVFNEEEKEGEGLRALEGKMDAIYTGSFFHLFDYSLQALVAKRAVKLLKPTPGVLVLGRQIGNAKPGEYPRRISGGTRFRHDAATWKKLWEEVGAETGTKWDAQVQTEEWSGEFRKDNQWVRSQPEQTIRLRFVIRRIE</sequence>
<name>A0A6G1HEL1_9PEZI</name>
<evidence type="ECO:0000256" key="1">
    <source>
        <dbReference type="ARBA" id="ARBA00005179"/>
    </source>
</evidence>
<evidence type="ECO:0000256" key="3">
    <source>
        <dbReference type="ARBA" id="ARBA00022691"/>
    </source>
</evidence>
<protein>
    <submittedName>
        <fullName evidence="6">Uncharacterized protein</fullName>
    </submittedName>
</protein>
<organism evidence="6 7">
    <name type="scientific">Aulographum hederae CBS 113979</name>
    <dbReference type="NCBI Taxonomy" id="1176131"/>
    <lineage>
        <taxon>Eukaryota</taxon>
        <taxon>Fungi</taxon>
        <taxon>Dikarya</taxon>
        <taxon>Ascomycota</taxon>
        <taxon>Pezizomycotina</taxon>
        <taxon>Dothideomycetes</taxon>
        <taxon>Pleosporomycetidae</taxon>
        <taxon>Aulographales</taxon>
        <taxon>Aulographaceae</taxon>
    </lineage>
</organism>
<accession>A0A6G1HEL1</accession>
<comment type="pathway">
    <text evidence="1">Secondary metabolite biosynthesis.</text>
</comment>
<evidence type="ECO:0000256" key="5">
    <source>
        <dbReference type="SAM" id="MobiDB-lite"/>
    </source>
</evidence>
<keyword evidence="7" id="KW-1185">Reference proteome</keyword>
<dbReference type="AlphaFoldDB" id="A0A6G1HEL1"/>
<dbReference type="EMBL" id="ML977139">
    <property type="protein sequence ID" value="KAF1991507.1"/>
    <property type="molecule type" value="Genomic_DNA"/>
</dbReference>
<evidence type="ECO:0000313" key="6">
    <source>
        <dbReference type="EMBL" id="KAF1991507.1"/>
    </source>
</evidence>
<comment type="similarity">
    <text evidence="4">Belongs to the class I-like SAM-binding methyltransferase superfamily.</text>
</comment>
<feature type="region of interest" description="Disordered" evidence="5">
    <location>
        <begin position="1"/>
        <end position="25"/>
    </location>
</feature>
<keyword evidence="2" id="KW-0808">Transferase</keyword>
<dbReference type="GO" id="GO:0016740">
    <property type="term" value="F:transferase activity"/>
    <property type="evidence" value="ECO:0007669"/>
    <property type="project" value="UniProtKB-KW"/>
</dbReference>
<dbReference type="SUPFAM" id="SSF53335">
    <property type="entry name" value="S-adenosyl-L-methionine-dependent methyltransferases"/>
    <property type="match status" value="1"/>
</dbReference>
<dbReference type="OrthoDB" id="2094832at2759"/>
<dbReference type="InterPro" id="IPR051654">
    <property type="entry name" value="Meroterpenoid_MTases"/>
</dbReference>
<dbReference type="InterPro" id="IPR029063">
    <property type="entry name" value="SAM-dependent_MTases_sf"/>
</dbReference>
<evidence type="ECO:0000313" key="7">
    <source>
        <dbReference type="Proteomes" id="UP000800041"/>
    </source>
</evidence>
<reference evidence="6" key="1">
    <citation type="journal article" date="2020" name="Stud. Mycol.">
        <title>101 Dothideomycetes genomes: a test case for predicting lifestyles and emergence of pathogens.</title>
        <authorList>
            <person name="Haridas S."/>
            <person name="Albert R."/>
            <person name="Binder M."/>
            <person name="Bloem J."/>
            <person name="Labutti K."/>
            <person name="Salamov A."/>
            <person name="Andreopoulos B."/>
            <person name="Baker S."/>
            <person name="Barry K."/>
            <person name="Bills G."/>
            <person name="Bluhm B."/>
            <person name="Cannon C."/>
            <person name="Castanera R."/>
            <person name="Culley D."/>
            <person name="Daum C."/>
            <person name="Ezra D."/>
            <person name="Gonzalez J."/>
            <person name="Henrissat B."/>
            <person name="Kuo A."/>
            <person name="Liang C."/>
            <person name="Lipzen A."/>
            <person name="Lutzoni F."/>
            <person name="Magnuson J."/>
            <person name="Mondo S."/>
            <person name="Nolan M."/>
            <person name="Ohm R."/>
            <person name="Pangilinan J."/>
            <person name="Park H.-J."/>
            <person name="Ramirez L."/>
            <person name="Alfaro M."/>
            <person name="Sun H."/>
            <person name="Tritt A."/>
            <person name="Yoshinaga Y."/>
            <person name="Zwiers L.-H."/>
            <person name="Turgeon B."/>
            <person name="Goodwin S."/>
            <person name="Spatafora J."/>
            <person name="Crous P."/>
            <person name="Grigoriev I."/>
        </authorList>
    </citation>
    <scope>NUCLEOTIDE SEQUENCE</scope>
    <source>
        <strain evidence="6">CBS 113979</strain>
    </source>
</reference>
<gene>
    <name evidence="6" type="ORF">K402DRAFT_443645</name>
</gene>
<dbReference type="PANTHER" id="PTHR35897">
    <property type="entry name" value="METHYLTRANSFERASE AUSD"/>
    <property type="match status" value="1"/>
</dbReference>
<evidence type="ECO:0000256" key="4">
    <source>
        <dbReference type="ARBA" id="ARBA00038314"/>
    </source>
</evidence>
<keyword evidence="3" id="KW-0949">S-adenosyl-L-methionine</keyword>
<proteinExistence type="inferred from homology"/>
<dbReference type="PANTHER" id="PTHR35897:SF1">
    <property type="entry name" value="METHYLTRANSFERASE AUSD"/>
    <property type="match status" value="1"/>
</dbReference>
<evidence type="ECO:0000256" key="2">
    <source>
        <dbReference type="ARBA" id="ARBA00022679"/>
    </source>
</evidence>
<dbReference type="Proteomes" id="UP000800041">
    <property type="component" value="Unassembled WGS sequence"/>
</dbReference>
<dbReference type="Gene3D" id="3.40.50.150">
    <property type="entry name" value="Vaccinia Virus protein VP39"/>
    <property type="match status" value="1"/>
</dbReference>